<evidence type="ECO:0000313" key="2">
    <source>
        <dbReference type="Proteomes" id="UP000005212"/>
    </source>
</evidence>
<evidence type="ECO:0000313" key="1">
    <source>
        <dbReference type="EMBL" id="AFI31746.1"/>
    </source>
</evidence>
<sequence>MENLKISLLIILYITSLIHLFAQDKVKIKLPIVIVTEWENKLNELKSDPEFIKEIEYVKSLPEGIYTPSRAIHGKADFRVYCEVIFDTSKCYPPDGYFGKEYETLFAKTYNFLKVLKRKDPAKVIHLIRTMKDVAGSFGDIQEYDNWYIYNTKGVQVLDKRMKDIGEVLKIYRKTKKQYFSSMDMLDINDMDNSIAELIIQLEEIRKSIEYVTKEMS</sequence>
<dbReference type="HOGENOM" id="CLU_1270268_0_0_12"/>
<dbReference type="PATRIC" id="fig|1155096.3.peg.967"/>
<geneLocation type="plasmid" evidence="2">
    <name>unnamed9</name>
</geneLocation>
<protein>
    <submittedName>
        <fullName evidence="1">Uncharacterized protein</fullName>
    </submittedName>
</protein>
<accession>I0FE40</accession>
<proteinExistence type="predicted"/>
<dbReference type="Proteomes" id="UP000005212">
    <property type="component" value="Plasmid unnamed9"/>
</dbReference>
<name>I0FE40_BORCA</name>
<dbReference type="AlphaFoldDB" id="I0FE40"/>
<dbReference type="EMBL" id="CP003435">
    <property type="protein sequence ID" value="AFI31746.1"/>
    <property type="molecule type" value="Genomic_DNA"/>
</dbReference>
<reference evidence="2" key="2">
    <citation type="submission" date="2012-03" db="EMBL/GenBank/DDBJ databases">
        <title>Complete genome sequence of Borrelia crocidurae.</title>
        <authorList>
            <person name="Elbir H."/>
            <person name="Gimenez G."/>
            <person name="Robert C."/>
            <person name="Raoult D."/>
            <person name="Drancourt M."/>
        </authorList>
    </citation>
    <scope>NUCLEOTIDE SEQUENCE [LARGE SCALE GENOMIC DNA]</scope>
    <source>
        <strain evidence="2">Achema</strain>
        <plasmid evidence="2">unnamed9</plasmid>
    </source>
</reference>
<gene>
    <name evidence="1" type="ordered locus">Q7M_1038</name>
</gene>
<reference evidence="1 2" key="1">
    <citation type="journal article" date="2012" name="J. Bacteriol.">
        <title>Complete Genome Sequence of Borrelia crocidurae.</title>
        <authorList>
            <person name="Elbir H."/>
            <person name="Gimenez G."/>
            <person name="Robert C."/>
            <person name="Bergstrom S."/>
            <person name="Cutler S."/>
            <person name="Raoult D."/>
            <person name="Drancourt M."/>
        </authorList>
    </citation>
    <scope>NUCLEOTIDE SEQUENCE [LARGE SCALE GENOMIC DNA]</scope>
    <source>
        <strain evidence="1 2">Achema</strain>
        <plasmid evidence="2">unnamed9</plasmid>
    </source>
</reference>
<keyword evidence="1" id="KW-0614">Plasmid</keyword>
<organism evidence="1 2">
    <name type="scientific">Borrelia crocidurae (strain Achema)</name>
    <dbReference type="NCBI Taxonomy" id="1155096"/>
    <lineage>
        <taxon>Bacteria</taxon>
        <taxon>Pseudomonadati</taxon>
        <taxon>Spirochaetota</taxon>
        <taxon>Spirochaetia</taxon>
        <taxon>Spirochaetales</taxon>
        <taxon>Borreliaceae</taxon>
        <taxon>Borrelia</taxon>
    </lineage>
</organism>
<dbReference type="RefSeq" id="WP_014683122.1">
    <property type="nucleotide sequence ID" value="NC_017778.1"/>
</dbReference>
<dbReference type="KEGG" id="bcw:Q7M_1038"/>